<feature type="domain" description="L,D-TPase catalytic" evidence="8">
    <location>
        <begin position="310"/>
        <end position="485"/>
    </location>
</feature>
<dbReference type="Pfam" id="PF20142">
    <property type="entry name" value="Scaffold"/>
    <property type="match status" value="1"/>
</dbReference>
<dbReference type="STRING" id="1475481.GCA_000953855_00797"/>
<proteinExistence type="inferred from homology"/>
<dbReference type="GO" id="GO:0009252">
    <property type="term" value="P:peptidoglycan biosynthetic process"/>
    <property type="evidence" value="ECO:0007669"/>
    <property type="project" value="UniProtKB-UniPathway"/>
</dbReference>
<evidence type="ECO:0000259" key="8">
    <source>
        <dbReference type="PROSITE" id="PS52029"/>
    </source>
</evidence>
<dbReference type="InterPro" id="IPR052905">
    <property type="entry name" value="LD-transpeptidase_YkuD-like"/>
</dbReference>
<dbReference type="GO" id="GO:0008360">
    <property type="term" value="P:regulation of cell shape"/>
    <property type="evidence" value="ECO:0007669"/>
    <property type="project" value="UniProtKB-UniRule"/>
</dbReference>
<evidence type="ECO:0000256" key="3">
    <source>
        <dbReference type="ARBA" id="ARBA00022679"/>
    </source>
</evidence>
<dbReference type="Gene3D" id="1.10.101.10">
    <property type="entry name" value="PGBD-like superfamily/PGBD"/>
    <property type="match status" value="1"/>
</dbReference>
<organism evidence="9">
    <name type="scientific">Mizugakiibacter sediminis</name>
    <dbReference type="NCBI Taxonomy" id="1475481"/>
    <lineage>
        <taxon>Bacteria</taxon>
        <taxon>Pseudomonadati</taxon>
        <taxon>Pseudomonadota</taxon>
        <taxon>Gammaproteobacteria</taxon>
        <taxon>Lysobacterales</taxon>
        <taxon>Rhodanobacteraceae</taxon>
        <taxon>Mizugakiibacter</taxon>
    </lineage>
</organism>
<dbReference type="PANTHER" id="PTHR41533:SF2">
    <property type="entry name" value="BLR7131 PROTEIN"/>
    <property type="match status" value="1"/>
</dbReference>
<dbReference type="InterPro" id="IPR036365">
    <property type="entry name" value="PGBD-like_sf"/>
</dbReference>
<dbReference type="CDD" id="cd16913">
    <property type="entry name" value="YkuD_like"/>
    <property type="match status" value="1"/>
</dbReference>
<dbReference type="InterPro" id="IPR002477">
    <property type="entry name" value="Peptidoglycan-bd-like"/>
</dbReference>
<dbReference type="RefSeq" id="WP_082306460.1">
    <property type="nucleotide sequence ID" value="NZ_DF970161.1"/>
</dbReference>
<dbReference type="GO" id="GO:0016740">
    <property type="term" value="F:transferase activity"/>
    <property type="evidence" value="ECO:0007669"/>
    <property type="project" value="UniProtKB-KW"/>
</dbReference>
<name>A0A0K8QKM4_9GAMM</name>
<dbReference type="InterPro" id="IPR045380">
    <property type="entry name" value="LD_TPept_scaffold_dom"/>
</dbReference>
<evidence type="ECO:0000256" key="7">
    <source>
        <dbReference type="PROSITE-ProRule" id="PRU01373"/>
    </source>
</evidence>
<evidence type="ECO:0000313" key="10">
    <source>
        <dbReference type="Proteomes" id="UP000253740"/>
    </source>
</evidence>
<comment type="pathway">
    <text evidence="1 7">Cell wall biogenesis; peptidoglycan biosynthesis.</text>
</comment>
<dbReference type="SUPFAM" id="SSF47090">
    <property type="entry name" value="PGBD-like"/>
    <property type="match status" value="1"/>
</dbReference>
<evidence type="ECO:0000256" key="5">
    <source>
        <dbReference type="ARBA" id="ARBA00022984"/>
    </source>
</evidence>
<reference evidence="9" key="1">
    <citation type="submission" date="2015-08" db="EMBL/GenBank/DDBJ databases">
        <title>Complete DNA Sequence of Pseudomonas syringae pv. actinidiae, the Causal Agent of Kiwifruit Canker Disease.</title>
        <authorList>
            <person name="Rikkerink E.H.A."/>
            <person name="Fineran P.C."/>
        </authorList>
    </citation>
    <scope>NUCLEOTIDE SEQUENCE</scope>
    <source>
        <strain evidence="9">SkMP5</strain>
    </source>
</reference>
<dbReference type="InterPro" id="IPR005490">
    <property type="entry name" value="LD_TPept_cat_dom"/>
</dbReference>
<feature type="active site" description="Nucleophile" evidence="7">
    <location>
        <position position="457"/>
    </location>
</feature>
<keyword evidence="5 7" id="KW-0573">Peptidoglycan synthesis</keyword>
<accession>A0A0K8QKM4</accession>
<evidence type="ECO:0000256" key="4">
    <source>
        <dbReference type="ARBA" id="ARBA00022960"/>
    </source>
</evidence>
<dbReference type="OrthoDB" id="9778545at2"/>
<keyword evidence="10" id="KW-1185">Reference proteome</keyword>
<dbReference type="Proteomes" id="UP000253740">
    <property type="component" value="Unassembled WGS sequence"/>
</dbReference>
<dbReference type="EMBL" id="DF970161">
    <property type="protein sequence ID" value="GAP65495.1"/>
    <property type="molecule type" value="Genomic_DNA"/>
</dbReference>
<dbReference type="AlphaFoldDB" id="A0A0K8QKM4"/>
<dbReference type="Pfam" id="PF01471">
    <property type="entry name" value="PG_binding_1"/>
    <property type="match status" value="1"/>
</dbReference>
<protein>
    <recommendedName>
        <fullName evidence="8">L,D-TPase catalytic domain-containing protein</fullName>
    </recommendedName>
</protein>
<dbReference type="InterPro" id="IPR038063">
    <property type="entry name" value="Transpep_catalytic_dom"/>
</dbReference>
<dbReference type="PANTHER" id="PTHR41533">
    <property type="entry name" value="L,D-TRANSPEPTIDASE HI_1667-RELATED"/>
    <property type="match status" value="1"/>
</dbReference>
<evidence type="ECO:0000256" key="1">
    <source>
        <dbReference type="ARBA" id="ARBA00004752"/>
    </source>
</evidence>
<dbReference type="GO" id="GO:0004180">
    <property type="term" value="F:carboxypeptidase activity"/>
    <property type="evidence" value="ECO:0007669"/>
    <property type="project" value="UniProtKB-ARBA"/>
</dbReference>
<gene>
    <name evidence="9" type="ORF">MBSD_n0785</name>
</gene>
<dbReference type="Gene3D" id="2.40.440.10">
    <property type="entry name" value="L,D-transpeptidase catalytic domain-like"/>
    <property type="match status" value="1"/>
</dbReference>
<sequence length="544" mass="59311">MTGVVALLGVAAGAVAQAPGGGVGERLRERLEQAQEVAAAAPPVNGVRLADGLMAFYQRRAFAPAWEAPGRRDALVAALRRLAGDGLDPRDYGVDALARAPAADVAGADDATARADADLRATRAYLTALLHLYRGKVDPRSLDPRWNVEPRDLDGEQGLQAALAAVDGGRIEDAFAQARPQHPLYGWLREALRRLRAIAAQGGWPAIPAGPTLREGVRDPRVALLRRRLAVDAAAGDAAAPARGGAGEDFFDAALAAEVRRFQREQYLDADGAVGPATRAALNVPVQARIAQLRVNLERARWLLHQIRGDFVLVDIAGYGITYFKGAQPAWRSRVVVGRPYRRTPEFKSEITYVTFNPTWTVPPTILREDILPKVRRNPGYLAANRFRALDAGGREVPPERVNWKNPKGITLRQDAGPWNSLGRVVIRFPNPYAVYLHDTPHTELFGAGQRAFSSGCIRVERPLELVERLLDDPQRWNRAAIDAAIATGETRTVHLARPVPLLLAYWTVHVLPDGRVAYKPDVYARDAELLHALDARPATAMGP</sequence>
<evidence type="ECO:0000256" key="2">
    <source>
        <dbReference type="ARBA" id="ARBA00005992"/>
    </source>
</evidence>
<dbReference type="GO" id="GO:0071555">
    <property type="term" value="P:cell wall organization"/>
    <property type="evidence" value="ECO:0007669"/>
    <property type="project" value="UniProtKB-UniRule"/>
</dbReference>
<evidence type="ECO:0000313" key="9">
    <source>
        <dbReference type="EMBL" id="GAP65495.1"/>
    </source>
</evidence>
<dbReference type="SUPFAM" id="SSF141523">
    <property type="entry name" value="L,D-transpeptidase catalytic domain-like"/>
    <property type="match status" value="1"/>
</dbReference>
<feature type="active site" description="Proton donor/acceptor" evidence="7">
    <location>
        <position position="438"/>
    </location>
</feature>
<dbReference type="PROSITE" id="PS52029">
    <property type="entry name" value="LD_TPASE"/>
    <property type="match status" value="1"/>
</dbReference>
<dbReference type="InterPro" id="IPR036366">
    <property type="entry name" value="PGBDSf"/>
</dbReference>
<evidence type="ECO:0000256" key="6">
    <source>
        <dbReference type="ARBA" id="ARBA00023316"/>
    </source>
</evidence>
<dbReference type="UniPathway" id="UPA00219"/>
<keyword evidence="3" id="KW-0808">Transferase</keyword>
<comment type="similarity">
    <text evidence="2">Belongs to the YkuD family.</text>
</comment>
<keyword evidence="6 7" id="KW-0961">Cell wall biogenesis/degradation</keyword>
<dbReference type="Pfam" id="PF03734">
    <property type="entry name" value="YkuD"/>
    <property type="match status" value="1"/>
</dbReference>
<keyword evidence="4 7" id="KW-0133">Cell shape</keyword>